<accession>A0ABN1ZD68</accession>
<organism evidence="4 5">
    <name type="scientific">Curtobacterium herbarum</name>
    <dbReference type="NCBI Taxonomy" id="150122"/>
    <lineage>
        <taxon>Bacteria</taxon>
        <taxon>Bacillati</taxon>
        <taxon>Actinomycetota</taxon>
        <taxon>Actinomycetes</taxon>
        <taxon>Micrococcales</taxon>
        <taxon>Microbacteriaceae</taxon>
        <taxon>Curtobacterium</taxon>
    </lineage>
</organism>
<dbReference type="EMBL" id="BAAAJX010000003">
    <property type="protein sequence ID" value="GAA1492585.1"/>
    <property type="molecule type" value="Genomic_DNA"/>
</dbReference>
<sequence length="388" mass="42818">MRHFANIADQEPLFLRPPEDVTRDSPQDLRAVALGATLYTPGIRPDLVRDVRRQTELGAGSIVLCLEDSVADDDLPTAEANVETALRTLTEELDLATLPQLFLRVRTPEHFARLLDRFGSRALDVLAGIVLPKFENPDGAGARWFEVLDAANAGRAPGSRLLVMPILESPGIMHRESRTEALADVHDLLLERRDDVLAVRIGATDLSSVYGLRRPSHLTVYDVQVLASVIGDVVNVLGRARDGFVVAGPVWEHYPDSDRVFRTQLRTTPFQEAGDLKLRRQLLLEGFDGLLREVTLDRANGLTGKTVIHPRHVPLVHAMSVVSDEEFSDASDVLANATGGVAASRYGNKMNEMKPHHAWAERTMLRARAFGVATPDVTYVDLLERSQP</sequence>
<dbReference type="PIRSF" id="PIRSF015582">
    <property type="entry name" value="Cit_lyase_B"/>
    <property type="match status" value="1"/>
</dbReference>
<name>A0ABN1ZD68_9MICO</name>
<protein>
    <submittedName>
        <fullName evidence="4">HpcH/HpaI aldolase/citrate lyase family protein</fullName>
    </submittedName>
</protein>
<comment type="caution">
    <text evidence="4">The sequence shown here is derived from an EMBL/GenBank/DDBJ whole genome shotgun (WGS) entry which is preliminary data.</text>
</comment>
<dbReference type="PANTHER" id="PTHR32308:SF10">
    <property type="entry name" value="CITRATE LYASE SUBUNIT BETA"/>
    <property type="match status" value="1"/>
</dbReference>
<dbReference type="InterPro" id="IPR011206">
    <property type="entry name" value="Citrate_lyase_beta/mcl1/mcl2"/>
</dbReference>
<dbReference type="InterPro" id="IPR039480">
    <property type="entry name" value="C-C_Bond_Lyase-like"/>
</dbReference>
<dbReference type="RefSeq" id="WP_204607787.1">
    <property type="nucleotide sequence ID" value="NZ_BAAAJX010000003.1"/>
</dbReference>
<evidence type="ECO:0000313" key="5">
    <source>
        <dbReference type="Proteomes" id="UP001501742"/>
    </source>
</evidence>
<evidence type="ECO:0000256" key="3">
    <source>
        <dbReference type="ARBA" id="ARBA00022842"/>
    </source>
</evidence>
<dbReference type="Gene3D" id="3.20.20.60">
    <property type="entry name" value="Phosphoenolpyruvate-binding domains"/>
    <property type="match status" value="2"/>
</dbReference>
<dbReference type="GO" id="GO:0016829">
    <property type="term" value="F:lyase activity"/>
    <property type="evidence" value="ECO:0007669"/>
    <property type="project" value="UniProtKB-KW"/>
</dbReference>
<proteinExistence type="predicted"/>
<evidence type="ECO:0000256" key="1">
    <source>
        <dbReference type="ARBA" id="ARBA00001946"/>
    </source>
</evidence>
<gene>
    <name evidence="4" type="ORF">GCM10009627_09310</name>
</gene>
<keyword evidence="3" id="KW-0460">Magnesium</keyword>
<evidence type="ECO:0000256" key="2">
    <source>
        <dbReference type="ARBA" id="ARBA00022723"/>
    </source>
</evidence>
<dbReference type="Pfam" id="PF15617">
    <property type="entry name" value="C-C_Bond_Lyase"/>
    <property type="match status" value="1"/>
</dbReference>
<reference evidence="4 5" key="1">
    <citation type="journal article" date="2019" name="Int. J. Syst. Evol. Microbiol.">
        <title>The Global Catalogue of Microorganisms (GCM) 10K type strain sequencing project: providing services to taxonomists for standard genome sequencing and annotation.</title>
        <authorList>
            <consortium name="The Broad Institute Genomics Platform"/>
            <consortium name="The Broad Institute Genome Sequencing Center for Infectious Disease"/>
            <person name="Wu L."/>
            <person name="Ma J."/>
        </authorList>
    </citation>
    <scope>NUCLEOTIDE SEQUENCE [LARGE SCALE GENOMIC DNA]</scope>
    <source>
        <strain evidence="4 5">JCM 12140</strain>
    </source>
</reference>
<dbReference type="InterPro" id="IPR015813">
    <property type="entry name" value="Pyrv/PenolPyrv_kinase-like_dom"/>
</dbReference>
<evidence type="ECO:0000313" key="4">
    <source>
        <dbReference type="EMBL" id="GAA1492585.1"/>
    </source>
</evidence>
<keyword evidence="5" id="KW-1185">Reference proteome</keyword>
<comment type="cofactor">
    <cofactor evidence="1">
        <name>Mg(2+)</name>
        <dbReference type="ChEBI" id="CHEBI:18420"/>
    </cofactor>
</comment>
<dbReference type="Proteomes" id="UP001501742">
    <property type="component" value="Unassembled WGS sequence"/>
</dbReference>
<dbReference type="SUPFAM" id="SSF51621">
    <property type="entry name" value="Phosphoenolpyruvate/pyruvate domain"/>
    <property type="match status" value="1"/>
</dbReference>
<keyword evidence="2" id="KW-0479">Metal-binding</keyword>
<dbReference type="InterPro" id="IPR040442">
    <property type="entry name" value="Pyrv_kinase-like_dom_sf"/>
</dbReference>
<dbReference type="PANTHER" id="PTHR32308">
    <property type="entry name" value="LYASE BETA SUBUNIT, PUTATIVE (AFU_ORTHOLOGUE AFUA_4G13030)-RELATED"/>
    <property type="match status" value="1"/>
</dbReference>
<keyword evidence="4" id="KW-0456">Lyase</keyword>